<dbReference type="HOGENOM" id="CLU_582269_0_0_14"/>
<organism evidence="1 2">
    <name type="scientific">Candidatus Hepatoplasma crinochetorum Av</name>
    <dbReference type="NCBI Taxonomy" id="1427984"/>
    <lineage>
        <taxon>Bacteria</taxon>
        <taxon>Bacillati</taxon>
        <taxon>Mycoplasmatota</taxon>
        <taxon>Mollicutes</taxon>
        <taxon>Candidatus Hepatoplasmataceae</taxon>
        <taxon>Candidatus Hepatoplasma</taxon>
    </lineage>
</organism>
<name>W8GIY4_9MOLU</name>
<dbReference type="AlphaFoldDB" id="W8GIY4"/>
<dbReference type="Gene3D" id="3.40.50.300">
    <property type="entry name" value="P-loop containing nucleotide triphosphate hydrolases"/>
    <property type="match status" value="1"/>
</dbReference>
<dbReference type="eggNOG" id="COG1674">
    <property type="taxonomic scope" value="Bacteria"/>
</dbReference>
<dbReference type="InterPro" id="IPR027417">
    <property type="entry name" value="P-loop_NTPase"/>
</dbReference>
<accession>W8GIY4</accession>
<dbReference type="EMBL" id="CP006932">
    <property type="protein sequence ID" value="AHK22202.1"/>
    <property type="molecule type" value="Genomic_DNA"/>
</dbReference>
<dbReference type="STRING" id="1427984.X271_00089"/>
<keyword evidence="2" id="KW-1185">Reference proteome</keyword>
<dbReference type="Proteomes" id="UP000019450">
    <property type="component" value="Chromosome"/>
</dbReference>
<protein>
    <submittedName>
        <fullName evidence="1">Uncharacterized protein</fullName>
    </submittedName>
</protein>
<evidence type="ECO:0000313" key="2">
    <source>
        <dbReference type="Proteomes" id="UP000019450"/>
    </source>
</evidence>
<sequence>MFKKKNLKDKFPLFLLKSEDSNKIINYQELIGKYKRKINYILRNINFPGEIFEINECSTFITFNIKIFKNFNINDLYLFKSHFNNDFYKVKYRFDINDINKKNLLLEIKNNYYNFPNFKNLIIKLKSDYINEKIILGENYKGQKIYKSLSKLFIVAQQEDKINFVNNLITTIVLTKDYQEIKFKILNKEDFKFAYDDSLPYFEKNKNNINYSLQEIINIFETRNNLLKKYNISNFDKYNKSIADKEKKIEKIILIIPEIIDILNNNDPLMIKKFEKIIEYGEKFLIYPIILTNKIDDKNFKNFNLNLFKKEQKILFSVNDFSKNYIFKEKAIDQLFLIGDFLIYNENKFIHCQQTKISDQELKLINNYLKNFYNFKNRKKKLNKNMKLEIEDENSLEQKDFLIKSAKIILCEKKEINLQTIQSYMGINYNEAYLILDNLFKYKIIEKEKNNNNFYKLIDEDICNEIRDF</sequence>
<reference evidence="1 2" key="1">
    <citation type="journal article" date="2014" name="Genome Biol. Evol.">
        <title>Phylogenomics of "Candidatus Hepatoplasma crinochetorum," a Lineage of Mollicutes Associated with Noninsect Arthropods.</title>
        <authorList>
            <person name="Leclercq S."/>
            <person name="Dittmer J."/>
            <person name="Bouchon D."/>
            <person name="Cordaux R."/>
        </authorList>
    </citation>
    <scope>NUCLEOTIDE SEQUENCE [LARGE SCALE GENOMIC DNA]</scope>
    <source>
        <strain evidence="1 2">Av</strain>
    </source>
</reference>
<evidence type="ECO:0000313" key="1">
    <source>
        <dbReference type="EMBL" id="AHK22202.1"/>
    </source>
</evidence>
<proteinExistence type="predicted"/>
<dbReference type="KEGG" id="hcr:X271_00089"/>
<gene>
    <name evidence="1" type="ORF">X271_00089</name>
</gene>